<dbReference type="GO" id="GO:0032259">
    <property type="term" value="P:methylation"/>
    <property type="evidence" value="ECO:0007669"/>
    <property type="project" value="UniProtKB-KW"/>
</dbReference>
<dbReference type="NCBIfam" id="NF001452">
    <property type="entry name" value="PRK00311.1"/>
    <property type="match status" value="1"/>
</dbReference>
<dbReference type="GO" id="GO:0015940">
    <property type="term" value="P:pantothenate biosynthetic process"/>
    <property type="evidence" value="ECO:0007669"/>
    <property type="project" value="UniProtKB-UniPathway"/>
</dbReference>
<dbReference type="InterPro" id="IPR015813">
    <property type="entry name" value="Pyrv/PenolPyrv_kinase-like_dom"/>
</dbReference>
<dbReference type="CDD" id="cd06557">
    <property type="entry name" value="KPHMT-like"/>
    <property type="match status" value="1"/>
</dbReference>
<organism evidence="7 8">
    <name type="scientific">Syncephalis pseudoplumigaleata</name>
    <dbReference type="NCBI Taxonomy" id="1712513"/>
    <lineage>
        <taxon>Eukaryota</taxon>
        <taxon>Fungi</taxon>
        <taxon>Fungi incertae sedis</taxon>
        <taxon>Zoopagomycota</taxon>
        <taxon>Zoopagomycotina</taxon>
        <taxon>Zoopagomycetes</taxon>
        <taxon>Zoopagales</taxon>
        <taxon>Piptocephalidaceae</taxon>
        <taxon>Syncephalis</taxon>
    </lineage>
</organism>
<sequence>MWPSTFAGRQACRSMGGRGVATRCTARKKVTLQTIRRLYDKQTPITMLTAYDYPTGLLVDRAGVDLCLVGDSLGMVALGYDSTVAVTMQEMLHHCRATRRGCRQAMLVGDMPFGSFQASAEQAIRNGFRMMQEGHVESVKLEAGEEMAEHVRRMVQAGIPVLGHVGLRPQHLNTYGGFRVQGKKAEQAIGIIKDALALQEAGCWGVIIECVPDEVAAAVTQRLQIPTIGIGAGRECSGQVLVYSDVLGLFDKFSPRFCKQYGQLAGPITEALAQYCDETRERRFPAPEHSLPMNEVERERLDEALRVFDAQRGMAHPAPLTASPVKKSLQAHS</sequence>
<keyword evidence="4 6" id="KW-0808">Transferase</keyword>
<comment type="catalytic activity">
    <reaction evidence="5 6">
        <text>(6R)-5,10-methylene-5,6,7,8-tetrahydrofolate + 3-methyl-2-oxobutanoate + H2O = 2-dehydropantoate + (6S)-5,6,7,8-tetrahydrofolate</text>
        <dbReference type="Rhea" id="RHEA:11824"/>
        <dbReference type="ChEBI" id="CHEBI:11561"/>
        <dbReference type="ChEBI" id="CHEBI:11851"/>
        <dbReference type="ChEBI" id="CHEBI:15377"/>
        <dbReference type="ChEBI" id="CHEBI:15636"/>
        <dbReference type="ChEBI" id="CHEBI:57453"/>
        <dbReference type="EC" id="2.1.2.11"/>
    </reaction>
</comment>
<evidence type="ECO:0000313" key="7">
    <source>
        <dbReference type="EMBL" id="RKP24595.1"/>
    </source>
</evidence>
<evidence type="ECO:0000256" key="2">
    <source>
        <dbReference type="ARBA" id="ARBA00008676"/>
    </source>
</evidence>
<proteinExistence type="inferred from homology"/>
<evidence type="ECO:0000313" key="8">
    <source>
        <dbReference type="Proteomes" id="UP000278143"/>
    </source>
</evidence>
<comment type="function">
    <text evidence="6">Catalyzes the reversible reaction in which hydroxymethyl group from 5,10-methylenetetrahydrofolate is transferred onto alpha-ketoisovalerate to form ketopantoate.</text>
</comment>
<dbReference type="GO" id="GO:0000287">
    <property type="term" value="F:magnesium ion binding"/>
    <property type="evidence" value="ECO:0007669"/>
    <property type="project" value="TreeGrafter"/>
</dbReference>
<keyword evidence="6" id="KW-0566">Pantothenate biosynthesis</keyword>
<evidence type="ECO:0000256" key="3">
    <source>
        <dbReference type="ARBA" id="ARBA00012618"/>
    </source>
</evidence>
<dbReference type="GO" id="GO:0005739">
    <property type="term" value="C:mitochondrion"/>
    <property type="evidence" value="ECO:0007669"/>
    <property type="project" value="TreeGrafter"/>
</dbReference>
<dbReference type="NCBIfam" id="TIGR00222">
    <property type="entry name" value="panB"/>
    <property type="match status" value="1"/>
</dbReference>
<dbReference type="OrthoDB" id="425211at2759"/>
<keyword evidence="8" id="KW-1185">Reference proteome</keyword>
<dbReference type="AlphaFoldDB" id="A0A4P9YXJ0"/>
<evidence type="ECO:0000256" key="5">
    <source>
        <dbReference type="ARBA" id="ARBA00049172"/>
    </source>
</evidence>
<dbReference type="GO" id="GO:0003864">
    <property type="term" value="F:3-methyl-2-oxobutanoate hydroxymethyltransferase activity"/>
    <property type="evidence" value="ECO:0007669"/>
    <property type="project" value="UniProtKB-EC"/>
</dbReference>
<evidence type="ECO:0000256" key="1">
    <source>
        <dbReference type="ARBA" id="ARBA00005033"/>
    </source>
</evidence>
<dbReference type="Gene3D" id="3.20.20.60">
    <property type="entry name" value="Phosphoenolpyruvate-binding domains"/>
    <property type="match status" value="1"/>
</dbReference>
<dbReference type="SUPFAM" id="SSF51621">
    <property type="entry name" value="Phosphoenolpyruvate/pyruvate domain"/>
    <property type="match status" value="1"/>
</dbReference>
<evidence type="ECO:0000256" key="6">
    <source>
        <dbReference type="RuleBase" id="RU362100"/>
    </source>
</evidence>
<dbReference type="GO" id="GO:0008168">
    <property type="term" value="F:methyltransferase activity"/>
    <property type="evidence" value="ECO:0007669"/>
    <property type="project" value="UniProtKB-KW"/>
</dbReference>
<accession>A0A4P9YXJ0</accession>
<dbReference type="HAMAP" id="MF_00156">
    <property type="entry name" value="PanB"/>
    <property type="match status" value="1"/>
</dbReference>
<gene>
    <name evidence="7" type="ORF">SYNPS1DRAFT_33185</name>
</gene>
<keyword evidence="7" id="KW-0489">Methyltransferase</keyword>
<dbReference type="EMBL" id="KZ990135">
    <property type="protein sequence ID" value="RKP24595.1"/>
    <property type="molecule type" value="Genomic_DNA"/>
</dbReference>
<protein>
    <recommendedName>
        <fullName evidence="3 6">3-methyl-2-oxobutanoate hydroxymethyltransferase</fullName>
        <ecNumber evidence="3 6">2.1.2.11</ecNumber>
    </recommendedName>
</protein>
<dbReference type="EC" id="2.1.2.11" evidence="3 6"/>
<dbReference type="PANTHER" id="PTHR20881">
    <property type="entry name" value="3-METHYL-2-OXOBUTANOATE HYDROXYMETHYLTRANSFERASE"/>
    <property type="match status" value="1"/>
</dbReference>
<dbReference type="InterPro" id="IPR003700">
    <property type="entry name" value="Pantoate_hydroxy_MeTrfase"/>
</dbReference>
<dbReference type="PANTHER" id="PTHR20881:SF0">
    <property type="entry name" value="3-METHYL-2-OXOBUTANOATE HYDROXYMETHYLTRANSFERASE"/>
    <property type="match status" value="1"/>
</dbReference>
<evidence type="ECO:0000256" key="4">
    <source>
        <dbReference type="ARBA" id="ARBA00022679"/>
    </source>
</evidence>
<dbReference type="UniPathway" id="UPA00028">
    <property type="reaction ID" value="UER00003"/>
</dbReference>
<comment type="similarity">
    <text evidence="2 6">Belongs to the PanB family.</text>
</comment>
<dbReference type="InterPro" id="IPR040442">
    <property type="entry name" value="Pyrv_kinase-like_dom_sf"/>
</dbReference>
<dbReference type="FunFam" id="3.20.20.60:FF:000003">
    <property type="entry name" value="3-methyl-2-oxobutanoate hydroxymethyltransferase"/>
    <property type="match status" value="1"/>
</dbReference>
<dbReference type="Proteomes" id="UP000278143">
    <property type="component" value="Unassembled WGS sequence"/>
</dbReference>
<dbReference type="Pfam" id="PF02548">
    <property type="entry name" value="Pantoate_transf"/>
    <property type="match status" value="1"/>
</dbReference>
<reference evidence="8" key="1">
    <citation type="journal article" date="2018" name="Nat. Microbiol.">
        <title>Leveraging single-cell genomics to expand the fungal tree of life.</title>
        <authorList>
            <person name="Ahrendt S.R."/>
            <person name="Quandt C.A."/>
            <person name="Ciobanu D."/>
            <person name="Clum A."/>
            <person name="Salamov A."/>
            <person name="Andreopoulos B."/>
            <person name="Cheng J.F."/>
            <person name="Woyke T."/>
            <person name="Pelin A."/>
            <person name="Henrissat B."/>
            <person name="Reynolds N.K."/>
            <person name="Benny G.L."/>
            <person name="Smith M.E."/>
            <person name="James T.Y."/>
            <person name="Grigoriev I.V."/>
        </authorList>
    </citation>
    <scope>NUCLEOTIDE SEQUENCE [LARGE SCALE GENOMIC DNA]</scope>
    <source>
        <strain evidence="8">Benny S71-1</strain>
    </source>
</reference>
<comment type="pathway">
    <text evidence="1 6">Cofactor biosynthesis; (R)-pantothenate biosynthesis; (R)-pantoate from 3-methyl-2-oxobutanoate: step 1/2.</text>
</comment>
<name>A0A4P9YXJ0_9FUNG</name>